<sequence length="61" mass="6717">MSTFLMFRLGRSMPVSDVSGVELGARTLVDERPAQEGLLVRLDAENIRQDVGVTRRVKVGS</sequence>
<evidence type="ECO:0000313" key="2">
    <source>
        <dbReference type="Proteomes" id="UP001305414"/>
    </source>
</evidence>
<protein>
    <submittedName>
        <fullName evidence="1">Uncharacterized protein</fullName>
    </submittedName>
</protein>
<gene>
    <name evidence="1" type="ORF">RRF57_000484</name>
</gene>
<dbReference type="EMBL" id="JAWHQM010000001">
    <property type="protein sequence ID" value="KAK5624768.1"/>
    <property type="molecule type" value="Genomic_DNA"/>
</dbReference>
<dbReference type="AlphaFoldDB" id="A0AAN7UAS6"/>
<comment type="caution">
    <text evidence="1">The sequence shown here is derived from an EMBL/GenBank/DDBJ whole genome shotgun (WGS) entry which is preliminary data.</text>
</comment>
<evidence type="ECO:0000313" key="1">
    <source>
        <dbReference type="EMBL" id="KAK5624768.1"/>
    </source>
</evidence>
<accession>A0AAN7UAS6</accession>
<keyword evidence="2" id="KW-1185">Reference proteome</keyword>
<reference evidence="1 2" key="1">
    <citation type="submission" date="2023-10" db="EMBL/GenBank/DDBJ databases">
        <title>Draft genome sequence of Xylaria bambusicola isolate GMP-LS, the root and basal stem rot pathogen of sugarcane in Indonesia.</title>
        <authorList>
            <person name="Selvaraj P."/>
            <person name="Muralishankar V."/>
            <person name="Muruganantham S."/>
            <person name="Sp S."/>
            <person name="Haryani S."/>
            <person name="Lau K.J.X."/>
            <person name="Naqvi N.I."/>
        </authorList>
    </citation>
    <scope>NUCLEOTIDE SEQUENCE [LARGE SCALE GENOMIC DNA]</scope>
    <source>
        <strain evidence="1">GMP-LS</strain>
    </source>
</reference>
<name>A0AAN7UAS6_9PEZI</name>
<organism evidence="1 2">
    <name type="scientific">Xylaria bambusicola</name>
    <dbReference type="NCBI Taxonomy" id="326684"/>
    <lineage>
        <taxon>Eukaryota</taxon>
        <taxon>Fungi</taxon>
        <taxon>Dikarya</taxon>
        <taxon>Ascomycota</taxon>
        <taxon>Pezizomycotina</taxon>
        <taxon>Sordariomycetes</taxon>
        <taxon>Xylariomycetidae</taxon>
        <taxon>Xylariales</taxon>
        <taxon>Xylariaceae</taxon>
        <taxon>Xylaria</taxon>
    </lineage>
</organism>
<dbReference type="Proteomes" id="UP001305414">
    <property type="component" value="Unassembled WGS sequence"/>
</dbReference>
<proteinExistence type="predicted"/>